<dbReference type="EMBL" id="RKQZ01000001">
    <property type="protein sequence ID" value="RPF20807.1"/>
    <property type="molecule type" value="Genomic_DNA"/>
</dbReference>
<reference evidence="3 4" key="1">
    <citation type="submission" date="2018-11" db="EMBL/GenBank/DDBJ databases">
        <title>Sequencing the genomes of 1000 actinobacteria strains.</title>
        <authorList>
            <person name="Klenk H.-P."/>
        </authorList>
    </citation>
    <scope>NUCLEOTIDE SEQUENCE [LARGE SCALE GENOMIC DNA]</scope>
    <source>
        <strain evidence="3 4">DSM 15700</strain>
    </source>
</reference>
<feature type="transmembrane region" description="Helical" evidence="2">
    <location>
        <begin position="126"/>
        <end position="143"/>
    </location>
</feature>
<dbReference type="Proteomes" id="UP000280501">
    <property type="component" value="Unassembled WGS sequence"/>
</dbReference>
<evidence type="ECO:0000256" key="2">
    <source>
        <dbReference type="SAM" id="Phobius"/>
    </source>
</evidence>
<dbReference type="AlphaFoldDB" id="A0A3N4YL46"/>
<evidence type="ECO:0000256" key="1">
    <source>
        <dbReference type="SAM" id="MobiDB-lite"/>
    </source>
</evidence>
<keyword evidence="2" id="KW-0472">Membrane</keyword>
<feature type="compositionally biased region" description="Low complexity" evidence="1">
    <location>
        <begin position="10"/>
        <end position="20"/>
    </location>
</feature>
<gene>
    <name evidence="3" type="ORF">EDD34_1414</name>
</gene>
<keyword evidence="4" id="KW-1185">Reference proteome</keyword>
<sequence length="167" mass="16847">MSGSGGDALSGGARPAGAARSTGAGFGRILVTVYGVLAFAALGRSSYELATKFGEAPVAYSLSALAAVVYVVATVALALGASPSWRRVAWGAVGVEALGVLAVGSASLASRDVFGESTVWSLYGQGYGYVPLVLPFVGLWWLWHTRGPAAHGARGPDPSDGSEETTA</sequence>
<evidence type="ECO:0008006" key="5">
    <source>
        <dbReference type="Google" id="ProtNLM"/>
    </source>
</evidence>
<protein>
    <recommendedName>
        <fullName evidence="5">Integral membrane protein</fullName>
    </recommendedName>
</protein>
<evidence type="ECO:0000313" key="3">
    <source>
        <dbReference type="EMBL" id="RPF20807.1"/>
    </source>
</evidence>
<evidence type="ECO:0000313" key="4">
    <source>
        <dbReference type="Proteomes" id="UP000280501"/>
    </source>
</evidence>
<feature type="transmembrane region" description="Helical" evidence="2">
    <location>
        <begin position="59"/>
        <end position="81"/>
    </location>
</feature>
<keyword evidence="2" id="KW-0812">Transmembrane</keyword>
<organism evidence="3 4">
    <name type="scientific">Myceligenerans xiligouense</name>
    <dbReference type="NCBI Taxonomy" id="253184"/>
    <lineage>
        <taxon>Bacteria</taxon>
        <taxon>Bacillati</taxon>
        <taxon>Actinomycetota</taxon>
        <taxon>Actinomycetes</taxon>
        <taxon>Micrococcales</taxon>
        <taxon>Promicromonosporaceae</taxon>
        <taxon>Myceligenerans</taxon>
    </lineage>
</organism>
<keyword evidence="2" id="KW-1133">Transmembrane helix</keyword>
<feature type="transmembrane region" description="Helical" evidence="2">
    <location>
        <begin position="88"/>
        <end position="106"/>
    </location>
</feature>
<comment type="caution">
    <text evidence="3">The sequence shown here is derived from an EMBL/GenBank/DDBJ whole genome shotgun (WGS) entry which is preliminary data.</text>
</comment>
<proteinExistence type="predicted"/>
<feature type="transmembrane region" description="Helical" evidence="2">
    <location>
        <begin position="29"/>
        <end position="47"/>
    </location>
</feature>
<accession>A0A3N4YL46</accession>
<dbReference type="OrthoDB" id="25997at2"/>
<feature type="region of interest" description="Disordered" evidence="1">
    <location>
        <begin position="1"/>
        <end position="20"/>
    </location>
</feature>
<name>A0A3N4YL46_9MICO</name>